<evidence type="ECO:0000313" key="2">
    <source>
        <dbReference type="Proteomes" id="UP000018144"/>
    </source>
</evidence>
<protein>
    <submittedName>
        <fullName evidence="1">Uncharacterized protein</fullName>
    </submittedName>
</protein>
<reference evidence="1 2" key="1">
    <citation type="journal article" date="2013" name="PLoS Genet.">
        <title>The genome and development-dependent transcriptomes of Pyronema confluens: a window into fungal evolution.</title>
        <authorList>
            <person name="Traeger S."/>
            <person name="Altegoer F."/>
            <person name="Freitag M."/>
            <person name="Gabaldon T."/>
            <person name="Kempken F."/>
            <person name="Kumar A."/>
            <person name="Marcet-Houben M."/>
            <person name="Poggeler S."/>
            <person name="Stajich J.E."/>
            <person name="Nowrousian M."/>
        </authorList>
    </citation>
    <scope>NUCLEOTIDE SEQUENCE [LARGE SCALE GENOMIC DNA]</scope>
    <source>
        <strain evidence="2">CBS 100304</strain>
        <tissue evidence="1">Vegetative mycelium</tissue>
    </source>
</reference>
<gene>
    <name evidence="1" type="ORF">PCON_02703</name>
</gene>
<dbReference type="AlphaFoldDB" id="U4L9X7"/>
<dbReference type="EMBL" id="HF936318">
    <property type="protein sequence ID" value="CCX16172.1"/>
    <property type="molecule type" value="Genomic_DNA"/>
</dbReference>
<organism evidence="1 2">
    <name type="scientific">Pyronema omphalodes (strain CBS 100304)</name>
    <name type="common">Pyronema confluens</name>
    <dbReference type="NCBI Taxonomy" id="1076935"/>
    <lineage>
        <taxon>Eukaryota</taxon>
        <taxon>Fungi</taxon>
        <taxon>Dikarya</taxon>
        <taxon>Ascomycota</taxon>
        <taxon>Pezizomycotina</taxon>
        <taxon>Pezizomycetes</taxon>
        <taxon>Pezizales</taxon>
        <taxon>Pyronemataceae</taxon>
        <taxon>Pyronema</taxon>
    </lineage>
</organism>
<keyword evidence="2" id="KW-1185">Reference proteome</keyword>
<sequence length="20" mass="2539">MLVRTWRHRTINKTKIFLPK</sequence>
<dbReference type="Proteomes" id="UP000018144">
    <property type="component" value="Unassembled WGS sequence"/>
</dbReference>
<name>U4L9X7_PYROM</name>
<evidence type="ECO:0000313" key="1">
    <source>
        <dbReference type="EMBL" id="CCX16172.1"/>
    </source>
</evidence>
<accession>U4L9X7</accession>
<proteinExistence type="predicted"/>